<dbReference type="PANTHER" id="PTHR11727:SF17">
    <property type="entry name" value="DIMETHYLADENOSINE TRANSFERASE 1, MITOCHONDRIAL"/>
    <property type="match status" value="1"/>
</dbReference>
<sequence>MRLPKERIRKLIVLEDNESYYNWLKPLEQVDPRVKVLQHSGYSWETYEVIEELGLLDDVKKQPWEQVHDELHFISHVPTNIMGEQLIAQFFRCIPDRQWLYKFGRMPMSIILGAWMWKRISAPPATSERCKVSVVAEATSAFTSSLPPSSLLPYDAHFHPVFTRESRQSKPELRRNGSPLVSINMLPFAKQVIEQGALDKWDFCLRRLFVLKSTAIGKAIGSLAPGSTTLIKYLSDDSLPSEERLDLKKQINKLTVKDWALVLAAFEKWPFAPEDLLISDAFTVDREQGKRF</sequence>
<evidence type="ECO:0000256" key="5">
    <source>
        <dbReference type="ARBA" id="ARBA00022884"/>
    </source>
</evidence>
<proteinExistence type="inferred from homology"/>
<dbReference type="InterPro" id="IPR001737">
    <property type="entry name" value="KsgA/Erm"/>
</dbReference>
<comment type="subcellular location">
    <subcellularLocation>
        <location evidence="1">Mitochondrion</location>
    </subcellularLocation>
</comment>
<gene>
    <name evidence="8" type="ORF">NEOLEDRAFT_705067</name>
</gene>
<dbReference type="Proteomes" id="UP000076761">
    <property type="component" value="Unassembled WGS sequence"/>
</dbReference>
<protein>
    <recommendedName>
        <fullName evidence="7">rRNA adenine N(6)-methyltransferase</fullName>
        <ecNumber evidence="7">2.1.1.-</ecNumber>
    </recommendedName>
</protein>
<dbReference type="SUPFAM" id="SSF53335">
    <property type="entry name" value="S-adenosyl-L-methionine-dependent methyltransferases"/>
    <property type="match status" value="1"/>
</dbReference>
<dbReference type="GO" id="GO:0034246">
    <property type="term" value="F:mitochondrial transcription factor activity"/>
    <property type="evidence" value="ECO:0007669"/>
    <property type="project" value="TreeGrafter"/>
</dbReference>
<evidence type="ECO:0000313" key="9">
    <source>
        <dbReference type="Proteomes" id="UP000076761"/>
    </source>
</evidence>
<keyword evidence="9" id="KW-1185">Reference proteome</keyword>
<evidence type="ECO:0000256" key="7">
    <source>
        <dbReference type="RuleBase" id="RU362106"/>
    </source>
</evidence>
<evidence type="ECO:0000256" key="6">
    <source>
        <dbReference type="ARBA" id="ARBA00024915"/>
    </source>
</evidence>
<reference evidence="8 9" key="1">
    <citation type="journal article" date="2016" name="Mol. Biol. Evol.">
        <title>Comparative Genomics of Early-Diverging Mushroom-Forming Fungi Provides Insights into the Origins of Lignocellulose Decay Capabilities.</title>
        <authorList>
            <person name="Nagy L.G."/>
            <person name="Riley R."/>
            <person name="Tritt A."/>
            <person name="Adam C."/>
            <person name="Daum C."/>
            <person name="Floudas D."/>
            <person name="Sun H."/>
            <person name="Yadav J.S."/>
            <person name="Pangilinan J."/>
            <person name="Larsson K.H."/>
            <person name="Matsuura K."/>
            <person name="Barry K."/>
            <person name="Labutti K."/>
            <person name="Kuo R."/>
            <person name="Ohm R.A."/>
            <person name="Bhattacharya S.S."/>
            <person name="Shirouzu T."/>
            <person name="Yoshinaga Y."/>
            <person name="Martin F.M."/>
            <person name="Grigoriev I.V."/>
            <person name="Hibbett D.S."/>
        </authorList>
    </citation>
    <scope>NUCLEOTIDE SEQUENCE [LARGE SCALE GENOMIC DNA]</scope>
    <source>
        <strain evidence="8 9">HHB14362 ss-1</strain>
    </source>
</reference>
<evidence type="ECO:0000313" key="8">
    <source>
        <dbReference type="EMBL" id="KZT29189.1"/>
    </source>
</evidence>
<organism evidence="8 9">
    <name type="scientific">Neolentinus lepideus HHB14362 ss-1</name>
    <dbReference type="NCBI Taxonomy" id="1314782"/>
    <lineage>
        <taxon>Eukaryota</taxon>
        <taxon>Fungi</taxon>
        <taxon>Dikarya</taxon>
        <taxon>Basidiomycota</taxon>
        <taxon>Agaricomycotina</taxon>
        <taxon>Agaricomycetes</taxon>
        <taxon>Gloeophyllales</taxon>
        <taxon>Gloeophyllaceae</taxon>
        <taxon>Neolentinus</taxon>
    </lineage>
</organism>
<comment type="function">
    <text evidence="6">Mitochondrial transcription factor that confers selective promoter recognition on the core subunit of the yeast mitochondrial RNA polymerase. Interacts with DNA in a non-specific manner.</text>
</comment>
<dbReference type="InterPro" id="IPR029063">
    <property type="entry name" value="SAM-dependent_MTases_sf"/>
</dbReference>
<dbReference type="OrthoDB" id="16079at2759"/>
<evidence type="ECO:0000256" key="1">
    <source>
        <dbReference type="ARBA" id="ARBA00004173"/>
    </source>
</evidence>
<keyword evidence="7" id="KW-0698">rRNA processing</keyword>
<keyword evidence="2 7" id="KW-0489">Methyltransferase</keyword>
<dbReference type="EC" id="2.1.1.-" evidence="7"/>
<keyword evidence="3 7" id="KW-0808">Transferase</keyword>
<dbReference type="GO" id="GO:0005759">
    <property type="term" value="C:mitochondrial matrix"/>
    <property type="evidence" value="ECO:0007669"/>
    <property type="project" value="TreeGrafter"/>
</dbReference>
<evidence type="ECO:0000256" key="3">
    <source>
        <dbReference type="ARBA" id="ARBA00022679"/>
    </source>
</evidence>
<dbReference type="GO" id="GO:0000179">
    <property type="term" value="F:rRNA (adenine-N6,N6-)-dimethyltransferase activity"/>
    <property type="evidence" value="ECO:0007669"/>
    <property type="project" value="TreeGrafter"/>
</dbReference>
<dbReference type="AlphaFoldDB" id="A0A165V5J7"/>
<dbReference type="Gene3D" id="3.40.50.150">
    <property type="entry name" value="Vaccinia Virus protein VP39"/>
    <property type="match status" value="1"/>
</dbReference>
<name>A0A165V5J7_9AGAM</name>
<accession>A0A165V5J7</accession>
<keyword evidence="5" id="KW-0694">RNA-binding</keyword>
<dbReference type="Gene3D" id="1.10.8.100">
    <property type="entry name" value="Ribosomal RNA adenine dimethylase-like, domain 2"/>
    <property type="match status" value="1"/>
</dbReference>
<dbReference type="EMBL" id="KV425555">
    <property type="protein sequence ID" value="KZT29189.1"/>
    <property type="molecule type" value="Genomic_DNA"/>
</dbReference>
<evidence type="ECO:0000256" key="4">
    <source>
        <dbReference type="ARBA" id="ARBA00022691"/>
    </source>
</evidence>
<evidence type="ECO:0000256" key="2">
    <source>
        <dbReference type="ARBA" id="ARBA00022603"/>
    </source>
</evidence>
<dbReference type="InterPro" id="IPR023165">
    <property type="entry name" value="rRNA_Ade_diMease-like_C"/>
</dbReference>
<dbReference type="GO" id="GO:0003723">
    <property type="term" value="F:RNA binding"/>
    <property type="evidence" value="ECO:0007669"/>
    <property type="project" value="UniProtKB-KW"/>
</dbReference>
<dbReference type="GO" id="GO:0006391">
    <property type="term" value="P:transcription initiation at mitochondrial promoter"/>
    <property type="evidence" value="ECO:0007669"/>
    <property type="project" value="TreeGrafter"/>
</dbReference>
<keyword evidence="4 7" id="KW-0949">S-adenosyl-L-methionine</keyword>
<comment type="similarity">
    <text evidence="7">Belongs to the class I-like SAM-binding methyltransferase superfamily. rRNA adenine N(6)-methyltransferase family.</text>
</comment>
<dbReference type="InParanoid" id="A0A165V5J7"/>
<dbReference type="PANTHER" id="PTHR11727">
    <property type="entry name" value="DIMETHYLADENOSINE TRANSFERASE"/>
    <property type="match status" value="1"/>
</dbReference>
<dbReference type="Pfam" id="PF00398">
    <property type="entry name" value="RrnaAD"/>
    <property type="match status" value="1"/>
</dbReference>
<dbReference type="STRING" id="1314782.A0A165V5J7"/>